<evidence type="ECO:0008006" key="4">
    <source>
        <dbReference type="Google" id="ProtNLM"/>
    </source>
</evidence>
<feature type="transmembrane region" description="Helical" evidence="1">
    <location>
        <begin position="12"/>
        <end position="32"/>
    </location>
</feature>
<keyword evidence="1" id="KW-1133">Transmembrane helix</keyword>
<dbReference type="EMBL" id="RBIE01000004">
    <property type="protein sequence ID" value="RKQ60471.1"/>
    <property type="molecule type" value="Genomic_DNA"/>
</dbReference>
<reference evidence="2 3" key="1">
    <citation type="submission" date="2018-10" db="EMBL/GenBank/DDBJ databases">
        <title>Genomic Encyclopedia of Type Strains, Phase IV (KMG-IV): sequencing the most valuable type-strain genomes for metagenomic binning, comparative biology and taxonomic classification.</title>
        <authorList>
            <person name="Goeker M."/>
        </authorList>
    </citation>
    <scope>NUCLEOTIDE SEQUENCE [LARGE SCALE GENOMIC DNA]</scope>
    <source>
        <strain evidence="2 3">DSM 15521</strain>
    </source>
</reference>
<organism evidence="2 3">
    <name type="scientific">Thermovibrio guaymasensis</name>
    <dbReference type="NCBI Taxonomy" id="240167"/>
    <lineage>
        <taxon>Bacteria</taxon>
        <taxon>Pseudomonadati</taxon>
        <taxon>Aquificota</taxon>
        <taxon>Aquificia</taxon>
        <taxon>Desulfurobacteriales</taxon>
        <taxon>Desulfurobacteriaceae</taxon>
        <taxon>Thermovibrio</taxon>
    </lineage>
</organism>
<comment type="caution">
    <text evidence="2">The sequence shown here is derived from an EMBL/GenBank/DDBJ whole genome shotgun (WGS) entry which is preliminary data.</text>
</comment>
<keyword evidence="3" id="KW-1185">Reference proteome</keyword>
<evidence type="ECO:0000313" key="2">
    <source>
        <dbReference type="EMBL" id="RKQ60471.1"/>
    </source>
</evidence>
<dbReference type="Proteomes" id="UP000280881">
    <property type="component" value="Unassembled WGS sequence"/>
</dbReference>
<protein>
    <recommendedName>
        <fullName evidence="4">CcmD family protein</fullName>
    </recommendedName>
</protein>
<accession>A0A420W5T5</accession>
<proteinExistence type="predicted"/>
<name>A0A420W5T5_9BACT</name>
<dbReference type="RefSeq" id="WP_274540976.1">
    <property type="nucleotide sequence ID" value="NZ_RBIE01000004.1"/>
</dbReference>
<dbReference type="AlphaFoldDB" id="A0A420W5T5"/>
<evidence type="ECO:0000256" key="1">
    <source>
        <dbReference type="SAM" id="Phobius"/>
    </source>
</evidence>
<evidence type="ECO:0000313" key="3">
    <source>
        <dbReference type="Proteomes" id="UP000280881"/>
    </source>
</evidence>
<sequence>MINSSVVGNFFFWFFFIVTIAWTVIAILIKGYKMLKIRLK</sequence>
<keyword evidence="1" id="KW-0472">Membrane</keyword>
<gene>
    <name evidence="2" type="ORF">C7457_1551</name>
</gene>
<keyword evidence="1" id="KW-0812">Transmembrane</keyword>